<evidence type="ECO:0000259" key="2">
    <source>
        <dbReference type="Pfam" id="PF00534"/>
    </source>
</evidence>
<evidence type="ECO:0000256" key="1">
    <source>
        <dbReference type="ARBA" id="ARBA00022679"/>
    </source>
</evidence>
<reference evidence="4 5" key="1">
    <citation type="submission" date="2017-09" db="EMBL/GenBank/DDBJ databases">
        <title>Depth-based differentiation of microbial function through sediment-hosted aquifers and enrichment of novel symbionts in the deep terrestrial subsurface.</title>
        <authorList>
            <person name="Probst A.J."/>
            <person name="Ladd B."/>
            <person name="Jarett J.K."/>
            <person name="Geller-Mcgrath D.E."/>
            <person name="Sieber C.M."/>
            <person name="Emerson J.B."/>
            <person name="Anantharaman K."/>
            <person name="Thomas B.C."/>
            <person name="Malmstrom R."/>
            <person name="Stieglmeier M."/>
            <person name="Klingl A."/>
            <person name="Woyke T."/>
            <person name="Ryan C.M."/>
            <person name="Banfield J.F."/>
        </authorList>
    </citation>
    <scope>NUCLEOTIDE SEQUENCE [LARGE SCALE GENOMIC DNA]</scope>
    <source>
        <strain evidence="4">CG22_combo_CG10-13_8_21_14_all_39_12</strain>
    </source>
</reference>
<proteinExistence type="predicted"/>
<feature type="domain" description="Glycosyl transferase family 1" evidence="2">
    <location>
        <begin position="198"/>
        <end position="344"/>
    </location>
</feature>
<dbReference type="Gene3D" id="3.40.50.2000">
    <property type="entry name" value="Glycogen Phosphorylase B"/>
    <property type="match status" value="2"/>
</dbReference>
<comment type="caution">
    <text evidence="4">The sequence shown here is derived from an EMBL/GenBank/DDBJ whole genome shotgun (WGS) entry which is preliminary data.</text>
</comment>
<keyword evidence="1" id="KW-0808">Transferase</keyword>
<name>A0A2H0BHC1_UNCKA</name>
<organism evidence="4 5">
    <name type="scientific">candidate division WWE3 bacterium CG22_combo_CG10-13_8_21_14_all_39_12</name>
    <dbReference type="NCBI Taxonomy" id="1975094"/>
    <lineage>
        <taxon>Bacteria</taxon>
        <taxon>Katanobacteria</taxon>
    </lineage>
</organism>
<dbReference type="PANTHER" id="PTHR46401">
    <property type="entry name" value="GLYCOSYLTRANSFERASE WBBK-RELATED"/>
    <property type="match status" value="1"/>
</dbReference>
<feature type="domain" description="Glycosyltransferase subfamily 4-like N-terminal" evidence="3">
    <location>
        <begin position="16"/>
        <end position="178"/>
    </location>
</feature>
<evidence type="ECO:0008006" key="6">
    <source>
        <dbReference type="Google" id="ProtNLM"/>
    </source>
</evidence>
<dbReference type="EMBL" id="PCSU01000056">
    <property type="protein sequence ID" value="PIP56408.1"/>
    <property type="molecule type" value="Genomic_DNA"/>
</dbReference>
<dbReference type="PANTHER" id="PTHR46401:SF2">
    <property type="entry name" value="GLYCOSYLTRANSFERASE WBBK-RELATED"/>
    <property type="match status" value="1"/>
</dbReference>
<dbReference type="Pfam" id="PF00534">
    <property type="entry name" value="Glycos_transf_1"/>
    <property type="match status" value="1"/>
</dbReference>
<dbReference type="AlphaFoldDB" id="A0A2H0BHC1"/>
<gene>
    <name evidence="4" type="ORF">COX05_03320</name>
</gene>
<dbReference type="InterPro" id="IPR001296">
    <property type="entry name" value="Glyco_trans_1"/>
</dbReference>
<protein>
    <recommendedName>
        <fullName evidence="6">Glycosyl transferase family 1</fullName>
    </recommendedName>
</protein>
<sequence>MNIAIDARFYGLYHAGLGRYTKNLIHYLSRIDTDDLFTLFVLEKYRNESFPKNFSLQVVDAPHHSIAEQIKLPLALAKGRYDLVHFPHFIVPILNFSTPFVVTIHDLIKHKHVGLDATTLSPFMYAVKNKAYRLDMWWAVNRSRHIITPTHFVKNDIVDWFNVSDSKISVTYEGIDTDLSNHQTINEPLHVLEKYGITNKFVMYVGNAYPYKRVDVLIDALNDMPEDITLLLVGSRNSFYQKIEDMAKQKGLSHRVNILGYVDDEELSVLYSQASVFVSASAEEGFGIPPLEAMSASCPVVLSDIPVHREVCGDGALYVNEGDSQGFARKVNDLNSNSTLRNTQINLGLGKVTEYSWERMATETLSLYHSSIKH</sequence>
<dbReference type="InterPro" id="IPR028098">
    <property type="entry name" value="Glyco_trans_4-like_N"/>
</dbReference>
<dbReference type="Pfam" id="PF13439">
    <property type="entry name" value="Glyco_transf_4"/>
    <property type="match status" value="1"/>
</dbReference>
<accession>A0A2H0BHC1</accession>
<evidence type="ECO:0000313" key="5">
    <source>
        <dbReference type="Proteomes" id="UP000228495"/>
    </source>
</evidence>
<dbReference type="GO" id="GO:0009103">
    <property type="term" value="P:lipopolysaccharide biosynthetic process"/>
    <property type="evidence" value="ECO:0007669"/>
    <property type="project" value="TreeGrafter"/>
</dbReference>
<evidence type="ECO:0000313" key="4">
    <source>
        <dbReference type="EMBL" id="PIP56408.1"/>
    </source>
</evidence>
<evidence type="ECO:0000259" key="3">
    <source>
        <dbReference type="Pfam" id="PF13439"/>
    </source>
</evidence>
<dbReference type="CDD" id="cd03809">
    <property type="entry name" value="GT4_MtfB-like"/>
    <property type="match status" value="1"/>
</dbReference>
<dbReference type="GO" id="GO:0016757">
    <property type="term" value="F:glycosyltransferase activity"/>
    <property type="evidence" value="ECO:0007669"/>
    <property type="project" value="InterPro"/>
</dbReference>
<dbReference type="Proteomes" id="UP000228495">
    <property type="component" value="Unassembled WGS sequence"/>
</dbReference>
<dbReference type="SUPFAM" id="SSF53756">
    <property type="entry name" value="UDP-Glycosyltransferase/glycogen phosphorylase"/>
    <property type="match status" value="1"/>
</dbReference>